<dbReference type="GO" id="GO:0050821">
    <property type="term" value="P:protein stabilization"/>
    <property type="evidence" value="ECO:0007669"/>
    <property type="project" value="Ensembl"/>
</dbReference>
<dbReference type="SUPFAM" id="SSF57845">
    <property type="entry name" value="B-box zinc-binding domain"/>
    <property type="match status" value="1"/>
</dbReference>
<evidence type="ECO:0000256" key="3">
    <source>
        <dbReference type="PROSITE-ProRule" id="PRU00024"/>
    </source>
</evidence>
<dbReference type="Pfam" id="PF00643">
    <property type="entry name" value="zf-B_box"/>
    <property type="match status" value="1"/>
</dbReference>
<accession>R4GC28</accession>
<dbReference type="eggNOG" id="ENOG502RHR7">
    <property type="taxonomic scope" value="Eukaryota"/>
</dbReference>
<keyword evidence="4" id="KW-0175">Coiled coil</keyword>
<dbReference type="PANTHER" id="PTHR24103">
    <property type="entry name" value="E3 UBIQUITIN-PROTEIN LIGASE TRIM"/>
    <property type="match status" value="1"/>
</dbReference>
<dbReference type="SMART" id="SM00336">
    <property type="entry name" value="BBOX"/>
    <property type="match status" value="1"/>
</dbReference>
<dbReference type="Gene3D" id="3.30.160.60">
    <property type="entry name" value="Classic Zinc Finger"/>
    <property type="match status" value="1"/>
</dbReference>
<dbReference type="STRING" id="28377.ENSACAP00000022884"/>
<name>R4GC28_ANOCA</name>
<evidence type="ECO:0000313" key="8">
    <source>
        <dbReference type="Proteomes" id="UP000001646"/>
    </source>
</evidence>
<evidence type="ECO:0000313" key="7">
    <source>
        <dbReference type="Ensembl" id="ENSACAP00000022884.2"/>
    </source>
</evidence>
<dbReference type="GO" id="GO:0061944">
    <property type="term" value="P:negative regulation of protein K48-linked ubiquitination"/>
    <property type="evidence" value="ECO:0007669"/>
    <property type="project" value="Ensembl"/>
</dbReference>
<keyword evidence="1 3" id="KW-0479">Metal-binding</keyword>
<dbReference type="Ensembl" id="ENSACAT00000030302.2">
    <property type="protein sequence ID" value="ENSACAP00000022884.2"/>
    <property type="gene ID" value="ENSACAG00000028675.2"/>
</dbReference>
<dbReference type="InterPro" id="IPR050143">
    <property type="entry name" value="TRIM/RBCC"/>
</dbReference>
<keyword evidence="1 3" id="KW-0863">Zinc-finger</keyword>
<organism evidence="7 8">
    <name type="scientific">Anolis carolinensis</name>
    <name type="common">Green anole</name>
    <name type="synonym">American chameleon</name>
    <dbReference type="NCBI Taxonomy" id="28377"/>
    <lineage>
        <taxon>Eukaryota</taxon>
        <taxon>Metazoa</taxon>
        <taxon>Chordata</taxon>
        <taxon>Craniata</taxon>
        <taxon>Vertebrata</taxon>
        <taxon>Euteleostomi</taxon>
        <taxon>Lepidosauria</taxon>
        <taxon>Squamata</taxon>
        <taxon>Bifurcata</taxon>
        <taxon>Unidentata</taxon>
        <taxon>Episquamata</taxon>
        <taxon>Toxicofera</taxon>
        <taxon>Iguania</taxon>
        <taxon>Dactyloidae</taxon>
        <taxon>Anolis</taxon>
    </lineage>
</organism>
<reference evidence="7 8" key="1">
    <citation type="submission" date="2009-12" db="EMBL/GenBank/DDBJ databases">
        <title>The Genome Sequence of Anolis carolinensis (Green Anole Lizard).</title>
        <authorList>
            <consortium name="The Genome Sequencing Platform"/>
            <person name="Di Palma F."/>
            <person name="Alfoldi J."/>
            <person name="Heiman D."/>
            <person name="Young S."/>
            <person name="Grabherr M."/>
            <person name="Johnson J."/>
            <person name="Lander E.S."/>
            <person name="Lindblad-Toh K."/>
        </authorList>
    </citation>
    <scope>NUCLEOTIDE SEQUENCE [LARGE SCALE GENOMIC DNA]</scope>
    <source>
        <strain evidence="7 8">JBL SC #1</strain>
    </source>
</reference>
<feature type="coiled-coil region" evidence="4">
    <location>
        <begin position="174"/>
        <end position="201"/>
    </location>
</feature>
<dbReference type="GeneTree" id="ENSGT00440000034605"/>
<reference evidence="7" key="3">
    <citation type="submission" date="2025-09" db="UniProtKB">
        <authorList>
            <consortium name="Ensembl"/>
        </authorList>
    </citation>
    <scope>IDENTIFICATION</scope>
</reference>
<evidence type="ECO:0000256" key="5">
    <source>
        <dbReference type="SAM" id="MobiDB-lite"/>
    </source>
</evidence>
<proteinExistence type="predicted"/>
<dbReference type="GO" id="GO:0002230">
    <property type="term" value="P:positive regulation of defense response to virus by host"/>
    <property type="evidence" value="ECO:0007669"/>
    <property type="project" value="Ensembl"/>
</dbReference>
<dbReference type="AlphaFoldDB" id="R4GC28"/>
<dbReference type="GO" id="GO:0045893">
    <property type="term" value="P:positive regulation of DNA-templated transcription"/>
    <property type="evidence" value="ECO:0007669"/>
    <property type="project" value="Ensembl"/>
</dbReference>
<feature type="compositionally biased region" description="Basic and acidic residues" evidence="5">
    <location>
        <begin position="43"/>
        <end position="53"/>
    </location>
</feature>
<evidence type="ECO:0000256" key="2">
    <source>
        <dbReference type="ARBA" id="ARBA00022833"/>
    </source>
</evidence>
<sequence length="212" mass="23580">KTNTERNESEGAGPPGLCFGSGSGGVVKERGARGQPRGAGLHEGPEGEPRSPALKKCEAHGQELGLYCQEHQELVCVVCALVGPHRHHRLLTLGQAYRALRDREPINLKAAMLEMVRRLQFKCADPKVTQGDMKQCIQQEFTKVRHQICEEERQALHLLDLQEALAIVHTTEILADIDARMAKLMTEMAELTRQLDIFNELALLKPEGYAEL</sequence>
<feature type="domain" description="B box-type" evidence="6">
    <location>
        <begin position="52"/>
        <end position="93"/>
    </location>
</feature>
<keyword evidence="2" id="KW-0862">Zinc</keyword>
<dbReference type="Bgee" id="ENSACAG00000028675">
    <property type="expression patterns" value="Expressed in skeletal muscle tissue and 13 other cell types or tissues"/>
</dbReference>
<dbReference type="Proteomes" id="UP000001646">
    <property type="component" value="Chromosome 1"/>
</dbReference>
<dbReference type="InParanoid" id="R4GC28"/>
<dbReference type="GO" id="GO:0001961">
    <property type="term" value="P:positive regulation of cytokine-mediated signaling pathway"/>
    <property type="evidence" value="ECO:0007669"/>
    <property type="project" value="Ensembl"/>
</dbReference>
<dbReference type="GO" id="GO:0008270">
    <property type="term" value="F:zinc ion binding"/>
    <property type="evidence" value="ECO:0007669"/>
    <property type="project" value="UniProtKB-KW"/>
</dbReference>
<protein>
    <submittedName>
        <fullName evidence="7">Tripartite motif containing 44</fullName>
    </submittedName>
</protein>
<dbReference type="HOGENOM" id="CLU_1325962_0_0_1"/>
<feature type="region of interest" description="Disordered" evidence="5">
    <location>
        <begin position="1"/>
        <end position="53"/>
    </location>
</feature>
<gene>
    <name evidence="7" type="primary">TRIM44</name>
</gene>
<reference evidence="7" key="2">
    <citation type="submission" date="2025-08" db="UniProtKB">
        <authorList>
            <consortium name="Ensembl"/>
        </authorList>
    </citation>
    <scope>IDENTIFICATION</scope>
</reference>
<keyword evidence="8" id="KW-1185">Reference proteome</keyword>
<dbReference type="GO" id="GO:1901224">
    <property type="term" value="P:positive regulation of non-canonical NF-kappaB signal transduction"/>
    <property type="evidence" value="ECO:0007669"/>
    <property type="project" value="Ensembl"/>
</dbReference>
<evidence type="ECO:0000259" key="6">
    <source>
        <dbReference type="PROSITE" id="PS50119"/>
    </source>
</evidence>
<dbReference type="InterPro" id="IPR000315">
    <property type="entry name" value="Znf_B-box"/>
</dbReference>
<evidence type="ECO:0000256" key="1">
    <source>
        <dbReference type="ARBA" id="ARBA00022771"/>
    </source>
</evidence>
<dbReference type="PROSITE" id="PS50119">
    <property type="entry name" value="ZF_BBOX"/>
    <property type="match status" value="1"/>
</dbReference>
<evidence type="ECO:0000256" key="4">
    <source>
        <dbReference type="SAM" id="Coils"/>
    </source>
</evidence>